<evidence type="ECO:0000259" key="8">
    <source>
        <dbReference type="Pfam" id="PF12340"/>
    </source>
</evidence>
<dbReference type="OrthoDB" id="3182339at2759"/>
<evidence type="ECO:0000259" key="10">
    <source>
        <dbReference type="Pfam" id="PF20255"/>
    </source>
</evidence>
<comment type="caution">
    <text evidence="11">The sequence shown here is derived from an EMBL/GenBank/DDBJ whole genome shotgun (WGS) entry which is preliminary data.</text>
</comment>
<dbReference type="InterPro" id="IPR022099">
    <property type="entry name" value="DUF3638"/>
</dbReference>
<evidence type="ECO:0000256" key="2">
    <source>
        <dbReference type="ARBA" id="ARBA00012759"/>
    </source>
</evidence>
<evidence type="ECO:0000256" key="7">
    <source>
        <dbReference type="SAM" id="MobiDB-lite"/>
    </source>
</evidence>
<keyword evidence="4" id="KW-0833">Ubl conjugation pathway</keyword>
<dbReference type="GO" id="GO:0004843">
    <property type="term" value="F:cysteine-type deubiquitinase activity"/>
    <property type="evidence" value="ECO:0007669"/>
    <property type="project" value="UniProtKB-EC"/>
</dbReference>
<feature type="domain" description="DUF3638" evidence="8">
    <location>
        <begin position="2045"/>
        <end position="2267"/>
    </location>
</feature>
<sequence>MAPSGGQCPTAEATSYLVHHIALPPKLPQADDYDAKHERCLLSTTLEALRSLKSSVTSQHEAVVTYAIETIENLMNSQDDFGNVSEVQLQKLLNQLVDSNHMSTIPLQVKAQNAGILISRKDSHVTFEFFELAPDNKNAMLSGRLVRTFPGFAATISVSKLQEAGLIGMLANTISKMSTQAAPGFQPQARKAGQGHDEERDTTHPGMVTDHLLNVIAALGTTTDAVQITKHTREEVLWDNAYKPWRRSTMWLMVRVTLQLLFTRQGLDSSVGDGLYKTFTANMLACILVYSRNHWATFGSDHMHILNAKIVRRLRKLEALSQLQCLEPSWIHDIRALVVDSFTFMNEKWEAQTNSTHANLQIESFRSLQPESSLDMNLPELDTFLNSVHTRQMTTDGTDFKPTHPYPVFSKHQLPENFTATGDYRVFHLASLESWVENHLQQWIEMQRNDPGTSSKLKALIESYHSLASAAYADVPVSMSIMYLTILELWVACDKSACSDIPLLSTYDPEVRLVEFQCLVLPLQSQMRRLQTVELYVQSREQAATNKVSLYRDFGHSQSFAVKYFDQTTCLQDLLSQIERDAAKKRSQKCEELVRIKAKYTDLMGRYDAGECEFITVITNAYHGYTETKHKNSCSRCSLKKQANALDIQIYEWPLSPRQSVAKSTVFELAIPISFSAWRDVSTYVISNVLGFKRSSATRPENSYTLDKHRDLSHVLDARYGSRRIIPLSSVKPHSGTHRKNKNAVCHLEDKDVCLQNALQYRYYDATQNMWNSPQIPTGDVHKKCMYRMPGRSKALERYLSKPPSAPNGLMPNEVVACQSDCPHHFSIEEYKAFGTLPLGCHIFYSNILTQLAAPTLDFAKVETQCLISQTVTQVGLPSAHVERANHRILTDPTFGFTMLAQLETALQRVEENWESWRAVSTLVQLACRILNLASSADIRQRSLRFLYEARRVSVTWLRRLKARAASSTNDEQRTDLFSRATEIALLGVSTFDVDQSFIMSVLQQQDAISTLLQCSVVVQENQVLVSSSGHLQDSALQAWRSLMYRILPKLHDSILRDCTGLNQAVLACWSAFQPVTDATWSTLDSPYNQWLSIASGKLPVHFNLLTAELLVNGLPLSRLPSEYLEHPMYKPLFSASALEVVPTNEPGMRFSAKATYHDHTLHFGMTGADMLVVAFCNDTKLDLIPERVFTKRLPYAFVSEHIHWYDHETKEVIFRPREQPWKTSSVDQWHLRRHGHSWHLIKGQQILVNMLSKNAQMISSLFKSVEDGPNVHIIHDKHVGSTVIELPRLKLDFHAASGDNQIQSRQYRGMVLDDDQRLGTLIGLASKLVLRHPRAANDRVVLIPEGVVQFTRNSNHHSSVSVRKQKETSIHAYQLDTTLGRVVDNGSLQSKLILCYLHALTSHCLPDPLTRKTGTEAALTILASSAVRSFNELTLGNVKLLNMIAVLSPSRSFYPANERVMQRIGWNTNLSPLSQHSEFQVLVEEIFAHEKKMSLFRSSDVFAELDRNDTAWRTSVNSELHLRAKIRLSTFQVAGFGAELFGTDVDTAYNARDRQPNSERGRRAFVAASMMAREQASLDQPVPKFMVFQNHLDRAEITGSTSDDSRPVLRYDSKWLESPSSLMRNLWCILHRSLATASTTYNKFDVTMWLSTMAYASAADMDIIRALVAFYRVPELASIQIPTKPRYQLSRGSTFRAYDVRNVAEGKARSYQGSSEAKLPKQGTETNKQHLSRIEGLFRGHKNTAVQNFVANLQTQWPREHPDTPSSEHMNKYLDTTSAMGTVRILFQHWYDNRRFEAYMETISRIIERLPATKVTVPQFRALPPIRKSSSEDSDRYCTSQAIFASTPPKLSSKWSEAKDLDTFCAPHEPELPVSPRTLLSSGSKVRTRLEEFCQTLESYARSACERKYVDSLRASCSSLHKMVGAQQVEDRLVNDHARDLLVAHLASCEDYFGKLNLKLNEVLEIGSTYGDSVASLTGQCPRTSPSFWLSQLNHDRYDLLSKPWQAVMVGYGLAVTNLHRTQRLVALCDKPVELNEELRHVGHTNWSPHEFPETLLLEAESGIMVREVQATIAEQMMQPPNDENTVMQLNMGEGKSSTIVPIVAAALANREKLVRVIVAKPQSKQMLEMLVAKLGGLLNRRIYHMPFSRDIRLNDDDARAIREMYQECMSYRGVLLVQPEHILSFKLMGIECLLTDKPKTGMSLLDTARWFDDVSRDIVDESDENFSVKFELIYTMGSQRSVGFAPERWLFIQEVLGLVPILAAQVKDTLPLSIEVEHGNDRRYPRVRILREDGAEALLNLLTEHIICNGLTGLPICNQPPGIQEAVTRYISKTDLTAKEIHAVEGSRFWTPATKEPLFLVRGLIAGGVLRFSLTQKRWRVNYGLDASRVPNTMLAVPYKAKDSPSPRSEFSHPDVVIFLTQLSFYYGGLSDDELFDSFVHLLKSDQATIHYNEWVRTAAPDLPTGVRQLSGVSIKDRVMCVQQIFPYLRYSRAAIDYHLTYLVFPKAMKEFPWKLSASGWDLGAVKTHPITGFSGTNDTLHVLPLAVKHLDLSSQSHTNALVLSYLIQDETAVEQLTARSEGTDAEHLLAVIDSIQPEVRVILDVGALILEMNNTEVSRCWLSKRKDDRTEAVVFFKDEELSVLDVSGRIESFQTSPFAKQLDRCLVYLDEAHTRGTDLKLPRDYRAAVTLGANLTKDRLVQACMRLRKLGKGQSVVFMVPEEIRTKICERMQKQPSTPITVIDVLCWSIGETWLDLSRSMPLWAVQGRRYEEHKHLLNGAETTLSQAQAFLEEEAQSIEDRYKPVTNTANQFAGWDLNNPCIMQLKSRCLEFGAVGISSATLQEEQERELSPEIEEERQIERPPKMAAEKHQLHPDLTHLARTGELPDSSSACEPAFQALRSTSAAKHCDLAQLPKQLLVSKDFMRTVEIPSGSTKADFVSDSYQRPVQWILSVANQTYPDAIERLIVLSPYEANQLQSEIIEHKKVTLHLFAPRFNASFAPLDKLKLFNVGRHFDEGSVPLSLTVQLNLFAGSLYLRSRAEYEAVCDFLGLLRGTLGPDQHVFADGFIDPPSGMWGLKSSPVQFLRALLMKIRKEGEGVEKTHMGKLLGGLRLEEGDFDQEVHQILDGPRERGPVASNLR</sequence>
<dbReference type="PANTHER" id="PTHR13367">
    <property type="entry name" value="UBIQUITIN THIOESTERASE"/>
    <property type="match status" value="1"/>
</dbReference>
<comment type="catalytic activity">
    <reaction evidence="1">
        <text>Thiol-dependent hydrolysis of ester, thioester, amide, peptide and isopeptide bonds formed by the C-terminal Gly of ubiquitin (a 76-residue protein attached to proteins as an intracellular targeting signal).</text>
        <dbReference type="EC" id="3.4.19.12"/>
    </reaction>
</comment>
<organism evidence="11 12">
    <name type="scientific">Ascochyta lentis</name>
    <dbReference type="NCBI Taxonomy" id="205686"/>
    <lineage>
        <taxon>Eukaryota</taxon>
        <taxon>Fungi</taxon>
        <taxon>Dikarya</taxon>
        <taxon>Ascomycota</taxon>
        <taxon>Pezizomycotina</taxon>
        <taxon>Dothideomycetes</taxon>
        <taxon>Pleosporomycetidae</taxon>
        <taxon>Pleosporales</taxon>
        <taxon>Pleosporineae</taxon>
        <taxon>Didymellaceae</taxon>
        <taxon>Ascochyta</taxon>
    </lineage>
</organism>
<keyword evidence="12" id="KW-1185">Reference proteome</keyword>
<evidence type="ECO:0000256" key="1">
    <source>
        <dbReference type="ARBA" id="ARBA00000707"/>
    </source>
</evidence>
<reference evidence="11" key="1">
    <citation type="submission" date="2018-12" db="EMBL/GenBank/DDBJ databases">
        <authorList>
            <person name="Syme R.A."/>
            <person name="Farfan-Caceres L."/>
            <person name="Lichtenzveig J."/>
        </authorList>
    </citation>
    <scope>NUCLEOTIDE SEQUENCE</scope>
    <source>
        <strain evidence="11">Al4</strain>
    </source>
</reference>
<protein>
    <recommendedName>
        <fullName evidence="2">ubiquitinyl hydrolase 1</fullName>
        <ecNumber evidence="2">3.4.19.12</ecNumber>
    </recommendedName>
</protein>
<dbReference type="PANTHER" id="PTHR13367:SF34">
    <property type="match status" value="1"/>
</dbReference>
<dbReference type="InterPro" id="IPR051346">
    <property type="entry name" value="OTU_Deubiquitinase"/>
</dbReference>
<dbReference type="Pfam" id="PF12340">
    <property type="entry name" value="DUF3638"/>
    <property type="match status" value="1"/>
</dbReference>
<feature type="region of interest" description="Disordered" evidence="7">
    <location>
        <begin position="181"/>
        <end position="201"/>
    </location>
</feature>
<proteinExistence type="predicted"/>
<keyword evidence="5" id="KW-0378">Hydrolase</keyword>
<name>A0A8H7J268_9PLEO</name>
<accession>A0A8H7J268</accession>
<keyword evidence="3" id="KW-0645">Protease</keyword>
<dbReference type="GO" id="GO:0006508">
    <property type="term" value="P:proteolysis"/>
    <property type="evidence" value="ECO:0007669"/>
    <property type="project" value="UniProtKB-KW"/>
</dbReference>
<evidence type="ECO:0000256" key="4">
    <source>
        <dbReference type="ARBA" id="ARBA00022786"/>
    </source>
</evidence>
<dbReference type="InterPro" id="IPR046541">
    <property type="entry name" value="DUF6606"/>
</dbReference>
<dbReference type="Pfam" id="PF12359">
    <property type="entry name" value="DUF3645"/>
    <property type="match status" value="1"/>
</dbReference>
<dbReference type="EC" id="3.4.19.12" evidence="2"/>
<dbReference type="Pfam" id="PF20255">
    <property type="entry name" value="DUF6606"/>
    <property type="match status" value="1"/>
</dbReference>
<evidence type="ECO:0000256" key="5">
    <source>
        <dbReference type="ARBA" id="ARBA00022801"/>
    </source>
</evidence>
<dbReference type="InterPro" id="IPR022105">
    <property type="entry name" value="DUF3645"/>
</dbReference>
<evidence type="ECO:0000313" key="12">
    <source>
        <dbReference type="Proteomes" id="UP000651452"/>
    </source>
</evidence>
<feature type="domain" description="DUF3645" evidence="9">
    <location>
        <begin position="2390"/>
        <end position="2423"/>
    </location>
</feature>
<gene>
    <name evidence="11" type="ORF">EKO04_006190</name>
</gene>
<evidence type="ECO:0000256" key="3">
    <source>
        <dbReference type="ARBA" id="ARBA00022670"/>
    </source>
</evidence>
<feature type="domain" description="DUF6606" evidence="10">
    <location>
        <begin position="17"/>
        <end position="288"/>
    </location>
</feature>
<evidence type="ECO:0000259" key="9">
    <source>
        <dbReference type="Pfam" id="PF12359"/>
    </source>
</evidence>
<reference evidence="11" key="2">
    <citation type="submission" date="2020-09" db="EMBL/GenBank/DDBJ databases">
        <title>Reference genome assembly for Australian Ascochyta lentis isolate Al4.</title>
        <authorList>
            <person name="Lee R.C."/>
            <person name="Farfan-Caceres L.M."/>
            <person name="Debler J.W."/>
            <person name="Williams A.H."/>
            <person name="Henares B.M."/>
        </authorList>
    </citation>
    <scope>NUCLEOTIDE SEQUENCE</scope>
    <source>
        <strain evidence="11">Al4</strain>
    </source>
</reference>
<dbReference type="EMBL" id="RZGK01000010">
    <property type="protein sequence ID" value="KAF9695776.1"/>
    <property type="molecule type" value="Genomic_DNA"/>
</dbReference>
<dbReference type="Proteomes" id="UP000651452">
    <property type="component" value="Unassembled WGS sequence"/>
</dbReference>
<evidence type="ECO:0000313" key="11">
    <source>
        <dbReference type="EMBL" id="KAF9695776.1"/>
    </source>
</evidence>
<keyword evidence="6" id="KW-0788">Thiol protease</keyword>
<evidence type="ECO:0000256" key="6">
    <source>
        <dbReference type="ARBA" id="ARBA00022807"/>
    </source>
</evidence>